<organism evidence="2">
    <name type="scientific">Amphora coffeiformis</name>
    <dbReference type="NCBI Taxonomy" id="265554"/>
    <lineage>
        <taxon>Eukaryota</taxon>
        <taxon>Sar</taxon>
        <taxon>Stramenopiles</taxon>
        <taxon>Ochrophyta</taxon>
        <taxon>Bacillariophyta</taxon>
        <taxon>Bacillariophyceae</taxon>
        <taxon>Bacillariophycidae</taxon>
        <taxon>Thalassiophysales</taxon>
        <taxon>Catenulaceae</taxon>
        <taxon>Amphora</taxon>
    </lineage>
</organism>
<dbReference type="EMBL" id="HBIM01007108">
    <property type="protein sequence ID" value="CAE0408287.1"/>
    <property type="molecule type" value="Transcribed_RNA"/>
</dbReference>
<reference evidence="2" key="1">
    <citation type="submission" date="2021-01" db="EMBL/GenBank/DDBJ databases">
        <authorList>
            <person name="Corre E."/>
            <person name="Pelletier E."/>
            <person name="Niang G."/>
            <person name="Scheremetjew M."/>
            <person name="Finn R."/>
            <person name="Kale V."/>
            <person name="Holt S."/>
            <person name="Cochrane G."/>
            <person name="Meng A."/>
            <person name="Brown T."/>
            <person name="Cohen L."/>
        </authorList>
    </citation>
    <scope>NUCLEOTIDE SEQUENCE</scope>
    <source>
        <strain evidence="2">CCMP127</strain>
    </source>
</reference>
<dbReference type="Gene3D" id="1.20.1530.20">
    <property type="match status" value="1"/>
</dbReference>
<protein>
    <submittedName>
        <fullName evidence="2">Uncharacterized protein</fullName>
    </submittedName>
</protein>
<name>A0A7S3L1S1_9STRA</name>
<dbReference type="InterPro" id="IPR038770">
    <property type="entry name" value="Na+/solute_symporter_sf"/>
</dbReference>
<proteinExistence type="predicted"/>
<evidence type="ECO:0000256" key="1">
    <source>
        <dbReference type="SAM" id="MobiDB-lite"/>
    </source>
</evidence>
<gene>
    <name evidence="2" type="ORF">ACOF00016_LOCUS6051</name>
</gene>
<dbReference type="AlphaFoldDB" id="A0A7S3L1S1"/>
<feature type="region of interest" description="Disordered" evidence="1">
    <location>
        <begin position="178"/>
        <end position="204"/>
    </location>
</feature>
<evidence type="ECO:0000313" key="2">
    <source>
        <dbReference type="EMBL" id="CAE0408287.1"/>
    </source>
</evidence>
<accession>A0A7S3L1S1</accession>
<feature type="compositionally biased region" description="Pro residues" evidence="1">
    <location>
        <begin position="182"/>
        <end position="195"/>
    </location>
</feature>
<sequence>MGITLPHWFGRRWMGLSKPETVAVAIECCYQNNGIATSVAIAMFQNSPQERSEALAVPILYGLLEAVVISVYCLGAWKAGWTKAPPEEALCTVIHKSYEGDHHHDVNALHHPHADEDQLIRMDDHDDDHDGSHDLHLTKWSTASISTSITDSMDSISVVNPYSPVSVDVNHLELPLQRLSQKPPPPPPPPPPINDLPPGGSVIVSSSGIVLQDCSTNLAKRFVLERDDTMNPTQGESVV</sequence>